<dbReference type="Pfam" id="PF13946">
    <property type="entry name" value="DUF4214"/>
    <property type="match status" value="2"/>
</dbReference>
<evidence type="ECO:0000259" key="2">
    <source>
        <dbReference type="Pfam" id="PF13946"/>
    </source>
</evidence>
<evidence type="ECO:0000313" key="3">
    <source>
        <dbReference type="EMBL" id="MEC3861401.1"/>
    </source>
</evidence>
<dbReference type="PRINTS" id="PR00313">
    <property type="entry name" value="CABNDNGRPT"/>
</dbReference>
<dbReference type="InterPro" id="IPR001343">
    <property type="entry name" value="Hemolysn_Ca-bd"/>
</dbReference>
<feature type="domain" description="DUF4214" evidence="2">
    <location>
        <begin position="946"/>
        <end position="1011"/>
    </location>
</feature>
<comment type="caution">
    <text evidence="3">The sequence shown here is derived from an EMBL/GenBank/DDBJ whole genome shotgun (WGS) entry which is preliminary data.</text>
</comment>
<organism evidence="3 4">
    <name type="scientific">Mesobacterium hydrothermale</name>
    <dbReference type="NCBI Taxonomy" id="3111907"/>
    <lineage>
        <taxon>Bacteria</taxon>
        <taxon>Pseudomonadati</taxon>
        <taxon>Pseudomonadota</taxon>
        <taxon>Alphaproteobacteria</taxon>
        <taxon>Rhodobacterales</taxon>
        <taxon>Roseobacteraceae</taxon>
        <taxon>Mesobacterium</taxon>
    </lineage>
</organism>
<dbReference type="InterPro" id="IPR018511">
    <property type="entry name" value="Hemolysin-typ_Ca-bd_CS"/>
</dbReference>
<gene>
    <name evidence="3" type="ORF">VK792_08905</name>
</gene>
<dbReference type="EMBL" id="JAYLLH010000010">
    <property type="protein sequence ID" value="MEC3861401.1"/>
    <property type="molecule type" value="Genomic_DNA"/>
</dbReference>
<dbReference type="Gene3D" id="2.150.10.10">
    <property type="entry name" value="Serralysin-like metalloprotease, C-terminal"/>
    <property type="match status" value="2"/>
</dbReference>
<sequence length="1118" mass="116974">MLISSQPADLLAPVGVGSNFGEVVALPGGGYVAVWTQLVSSLLPVDGATDTDSQAIFGRQFNADGSAAGAVYQINVTTDGFQSDPDVTVLANGNLVVAWTDGPGLDGEVDARAIVIQPDGTPVSQEILLGTDQADDQRLPVVAPVSDGGFIAVWEDDSFVDNYWNGQRFDASGTAVGPQFRTVFGAIGGEDANLLPLGNDLFTFVGPELTSGSGGTFDLNLFTYEIPGTSPTLEITVPSNSFRGADALGFREDAATVLRDGVIATVDSRGTGSIFDKLRLEVEFWEVREYNYLLNNNFPDFDQTSRPVPQFGLVKTKTVEVLPVDAGFRPAQNQLPAAAAAATADGDLLLVWAQNTGGTSAAPEISLFAQVIGSDGALLTDRMDVATGLVGTELAPPFVTVGADGRAFIGWSVDSGRNGAGNIDLMGTVFTLDLPDRSVSTPGNDYIVGTNELDVFLGSGGADTIMGRDGNDIFFQDDETGLAGELVYGIDNDVWDGGAGDDHFVIHTLGSSNEVPLRTLTYGSGSDTLDYSGLSHGISSTQNVVRPTQSTYTPQKVIGSRFSDVLLYDVQLAGQVLNDNQELDTTEILLHAESGDDTIYFYPRYAIATDLYFSLPQVDYVIDGGAGFDRLDLTDGASASKTSADFTLVRDGDHYVITSLVDDGTGGVVADVEGAVILRGIEEVVFSDRTIALDPTPSGPSGALGRTSGGGALSETGTSGDDLLLGGDNADTLSGAAGDDTLIGGAGGDRLNGQAGSDLIDGGAGNDFLYGDGIKVAFTPVASAQVYRLYQATLGREPDHGGHQDWTQKIFEGAIEVSAAAAGFVNSAEFQSIYGALDNAQFVELLYQNVLGRASDPGGLQGWLTTLANGATRADVVVGFSDSTEFINATRDAAATFALAHTDSVWSDDVYRLYQATLNRAPDLGGFMDWVARLGSGTPFLNAITGFTNSTEFQNTYGALSNEGFVNLLYQNVLGRAADAGGLADWLGRIDSGMTRAEVVKGFAQSGEFVAATAAPLEAWMRGHGTDDVLNGGEGANTLTGGLMSDTFVFDQSDGGQNWVLDLEAWDSLDFRGFGYTDAADALAHMTQVGGNVSFTDQGVSVLFVGANLGMIDSDMIL</sequence>
<protein>
    <submittedName>
        <fullName evidence="3">DUF4214 domain-containing protein</fullName>
    </submittedName>
</protein>
<dbReference type="Gene3D" id="1.10.3130.20">
    <property type="entry name" value="Phycobilisome linker domain"/>
    <property type="match status" value="2"/>
</dbReference>
<accession>A0ABU6HGG2</accession>
<name>A0ABU6HGG2_9RHOB</name>
<dbReference type="PROSITE" id="PS00330">
    <property type="entry name" value="HEMOLYSIN_CALCIUM"/>
    <property type="match status" value="2"/>
</dbReference>
<proteinExistence type="predicted"/>
<feature type="region of interest" description="Disordered" evidence="1">
    <location>
        <begin position="696"/>
        <end position="719"/>
    </location>
</feature>
<dbReference type="SUPFAM" id="SSF51120">
    <property type="entry name" value="beta-Roll"/>
    <property type="match status" value="3"/>
</dbReference>
<dbReference type="InterPro" id="IPR038255">
    <property type="entry name" value="PBS_linker_sf"/>
</dbReference>
<dbReference type="Pfam" id="PF00353">
    <property type="entry name" value="HemolysinCabind"/>
    <property type="match status" value="3"/>
</dbReference>
<dbReference type="Proteomes" id="UP001348149">
    <property type="component" value="Unassembled WGS sequence"/>
</dbReference>
<dbReference type="InterPro" id="IPR011049">
    <property type="entry name" value="Serralysin-like_metalloprot_C"/>
</dbReference>
<evidence type="ECO:0000313" key="4">
    <source>
        <dbReference type="Proteomes" id="UP001348149"/>
    </source>
</evidence>
<dbReference type="InterPro" id="IPR025282">
    <property type="entry name" value="DUF4214"/>
</dbReference>
<keyword evidence="4" id="KW-1185">Reference proteome</keyword>
<evidence type="ECO:0000256" key="1">
    <source>
        <dbReference type="SAM" id="MobiDB-lite"/>
    </source>
</evidence>
<feature type="domain" description="DUF4214" evidence="2">
    <location>
        <begin position="821"/>
        <end position="888"/>
    </location>
</feature>
<reference evidence="3 4" key="1">
    <citation type="submission" date="2024-01" db="EMBL/GenBank/DDBJ databases">
        <title>Mesobacterium rodlantinim sp. nov., isolated from shallow sea hydrothermal systems off Kueishantao Island.</title>
        <authorList>
            <person name="Su Z."/>
            <person name="Tang K."/>
        </authorList>
    </citation>
    <scope>NUCLEOTIDE SEQUENCE [LARGE SCALE GENOMIC DNA]</scope>
    <source>
        <strain evidence="3 4">TK19101</strain>
    </source>
</reference>